<accession>A0A9P7EA58</accession>
<feature type="domain" description="F-box" evidence="1">
    <location>
        <begin position="2"/>
        <end position="50"/>
    </location>
</feature>
<dbReference type="GeneID" id="64625070"/>
<keyword evidence="3" id="KW-1185">Reference proteome</keyword>
<dbReference type="PROSITE" id="PS50181">
    <property type="entry name" value="FBOX"/>
    <property type="match status" value="1"/>
</dbReference>
<sequence>MPTTLESLPVELIATILGNLDLESLVKVSNLSRRLRHVASDSTLNPWKPPITQNLASGSYERSFYHLSLRSIVPRSNWIDILTLAPPGFILFESSLPNLKASEWEECSRKRFIPGWLKWKKDNTWREFYIKMLYRVWHRTYTTCTTDEAWTKYIVLNRNGSVNELESSSRGFSPMAIFAEMRYQSNLSHLSPTIRVVATFTDVRVIAIGVLHMPRSPLIVNRNAHALLHPPGIEVTDTLGVNLKGNNRALHDSPYGDDHILAPFVIHYFLAGSRLYNKLTHPLPAESHRNYPLYTPGGGDRRWRSLDEEGQQWMGGLMVIVQLIRPRAIIGYEQDEFEFAGSWNQFASFTWHDLLTIAPWMKERVTKIIDGPGLGI</sequence>
<dbReference type="OrthoDB" id="2532648at2759"/>
<proteinExistence type="predicted"/>
<reference evidence="2" key="1">
    <citation type="journal article" date="2020" name="New Phytol.">
        <title>Comparative genomics reveals dynamic genome evolution in host specialist ectomycorrhizal fungi.</title>
        <authorList>
            <person name="Lofgren L.A."/>
            <person name="Nguyen N.H."/>
            <person name="Vilgalys R."/>
            <person name="Ruytinx J."/>
            <person name="Liao H.L."/>
            <person name="Branco S."/>
            <person name="Kuo A."/>
            <person name="LaButti K."/>
            <person name="Lipzen A."/>
            <person name="Andreopoulos W."/>
            <person name="Pangilinan J."/>
            <person name="Riley R."/>
            <person name="Hundley H."/>
            <person name="Na H."/>
            <person name="Barry K."/>
            <person name="Grigoriev I.V."/>
            <person name="Stajich J.E."/>
            <person name="Kennedy P.G."/>
        </authorList>
    </citation>
    <scope>NUCLEOTIDE SEQUENCE</scope>
    <source>
        <strain evidence="2">MN1</strain>
    </source>
</reference>
<dbReference type="Pfam" id="PF12937">
    <property type="entry name" value="F-box-like"/>
    <property type="match status" value="1"/>
</dbReference>
<evidence type="ECO:0000259" key="1">
    <source>
        <dbReference type="PROSITE" id="PS50181"/>
    </source>
</evidence>
<evidence type="ECO:0000313" key="3">
    <source>
        <dbReference type="Proteomes" id="UP000807769"/>
    </source>
</evidence>
<organism evidence="2 3">
    <name type="scientific">Suillus subaureus</name>
    <dbReference type="NCBI Taxonomy" id="48587"/>
    <lineage>
        <taxon>Eukaryota</taxon>
        <taxon>Fungi</taxon>
        <taxon>Dikarya</taxon>
        <taxon>Basidiomycota</taxon>
        <taxon>Agaricomycotina</taxon>
        <taxon>Agaricomycetes</taxon>
        <taxon>Agaricomycetidae</taxon>
        <taxon>Boletales</taxon>
        <taxon>Suillineae</taxon>
        <taxon>Suillaceae</taxon>
        <taxon>Suillus</taxon>
    </lineage>
</organism>
<dbReference type="InterPro" id="IPR036047">
    <property type="entry name" value="F-box-like_dom_sf"/>
</dbReference>
<name>A0A9P7EA58_9AGAM</name>
<dbReference type="EMBL" id="JABBWG010000018">
    <property type="protein sequence ID" value="KAG1815655.1"/>
    <property type="molecule type" value="Genomic_DNA"/>
</dbReference>
<comment type="caution">
    <text evidence="2">The sequence shown here is derived from an EMBL/GenBank/DDBJ whole genome shotgun (WGS) entry which is preliminary data.</text>
</comment>
<evidence type="ECO:0000313" key="2">
    <source>
        <dbReference type="EMBL" id="KAG1815655.1"/>
    </source>
</evidence>
<dbReference type="AlphaFoldDB" id="A0A9P7EA58"/>
<dbReference type="Gene3D" id="1.20.1280.50">
    <property type="match status" value="1"/>
</dbReference>
<dbReference type="RefSeq" id="XP_041192586.1">
    <property type="nucleotide sequence ID" value="XM_041331053.1"/>
</dbReference>
<dbReference type="Proteomes" id="UP000807769">
    <property type="component" value="Unassembled WGS sequence"/>
</dbReference>
<gene>
    <name evidence="2" type="ORF">BJ212DRAFT_1272915</name>
</gene>
<protein>
    <recommendedName>
        <fullName evidence="1">F-box domain-containing protein</fullName>
    </recommendedName>
</protein>
<dbReference type="InterPro" id="IPR001810">
    <property type="entry name" value="F-box_dom"/>
</dbReference>
<dbReference type="SUPFAM" id="SSF81383">
    <property type="entry name" value="F-box domain"/>
    <property type="match status" value="1"/>
</dbReference>